<organism evidence="2 3">
    <name type="scientific">Rhizoctonia solani</name>
    <dbReference type="NCBI Taxonomy" id="456999"/>
    <lineage>
        <taxon>Eukaryota</taxon>
        <taxon>Fungi</taxon>
        <taxon>Dikarya</taxon>
        <taxon>Basidiomycota</taxon>
        <taxon>Agaricomycotina</taxon>
        <taxon>Agaricomycetes</taxon>
        <taxon>Cantharellales</taxon>
        <taxon>Ceratobasidiaceae</taxon>
        <taxon>Rhizoctonia</taxon>
    </lineage>
</organism>
<dbReference type="Proteomes" id="UP000650533">
    <property type="component" value="Chromosome 11"/>
</dbReference>
<evidence type="ECO:0000256" key="1">
    <source>
        <dbReference type="SAM" id="MobiDB-lite"/>
    </source>
</evidence>
<evidence type="ECO:0000313" key="3">
    <source>
        <dbReference type="Proteomes" id="UP000650533"/>
    </source>
</evidence>
<accession>A0A8H8P4W8</accession>
<feature type="compositionally biased region" description="Low complexity" evidence="1">
    <location>
        <begin position="114"/>
        <end position="127"/>
    </location>
</feature>
<dbReference type="EMBL" id="CP059668">
    <property type="protein sequence ID" value="QRW23888.1"/>
    <property type="molecule type" value="Genomic_DNA"/>
</dbReference>
<protein>
    <submittedName>
        <fullName evidence="2">Uncharacterized protein</fullName>
    </submittedName>
</protein>
<evidence type="ECO:0000313" key="2">
    <source>
        <dbReference type="EMBL" id="QRW23888.1"/>
    </source>
</evidence>
<proteinExistence type="predicted"/>
<feature type="region of interest" description="Disordered" evidence="1">
    <location>
        <begin position="102"/>
        <end position="146"/>
    </location>
</feature>
<reference evidence="2" key="1">
    <citation type="submission" date="2020-05" db="EMBL/GenBank/DDBJ databases">
        <title>Evolutionary and genomic comparisons of hybrid uninucleate and nonhybrid Rhizoctonia fungi.</title>
        <authorList>
            <person name="Li C."/>
            <person name="Chen X."/>
        </authorList>
    </citation>
    <scope>NUCLEOTIDE SEQUENCE</scope>
    <source>
        <strain evidence="2">AG-1 IA</strain>
    </source>
</reference>
<dbReference type="AlphaFoldDB" id="A0A8H8P4W8"/>
<dbReference type="GeneID" id="67032491"/>
<dbReference type="RefSeq" id="XP_043184125.1">
    <property type="nucleotide sequence ID" value="XM_043330028.1"/>
</dbReference>
<sequence>MPPVDNREKCPCCGKMVHPQTIQRHLARIQAARLPPVHPPDIGNTTAAPEVNGKEMLGIPMDGLDYNLNIGEPNEPENVGLPALALIPDPPVVWQNPPVTMADWPELPEDDPNGSKGSNNSESNIGNVPIDSPDWDPPFEEVNGPTVFHPDNKVDFSNKEFCKLMERHLGTMTDAEWFKLCTLK</sequence>
<gene>
    <name evidence="2" type="ORF">RhiXN_10212</name>
</gene>
<name>A0A8H8P4W8_9AGAM</name>
<dbReference type="KEGG" id="rsx:RhiXN_10212"/>